<keyword evidence="9" id="KW-1185">Reference proteome</keyword>
<feature type="region of interest" description="Disordered" evidence="5">
    <location>
        <begin position="260"/>
        <end position="289"/>
    </location>
</feature>
<feature type="chain" id="PRO_5035722514" evidence="6">
    <location>
        <begin position="30"/>
        <end position="289"/>
    </location>
</feature>
<reference evidence="8" key="1">
    <citation type="journal article" date="2020" name="bioRxiv">
        <title>Chromosome-level reference genome of the European wasp spider Argiope bruennichi: a resource for studies on range expansion and evolutionary adaptation.</title>
        <authorList>
            <person name="Sheffer M.M."/>
            <person name="Hoppe A."/>
            <person name="Krehenwinkel H."/>
            <person name="Uhl G."/>
            <person name="Kuss A.W."/>
            <person name="Jensen L."/>
            <person name="Jensen C."/>
            <person name="Gillespie R.G."/>
            <person name="Hoff K.J."/>
            <person name="Prost S."/>
        </authorList>
    </citation>
    <scope>NUCLEOTIDE SEQUENCE</scope>
</reference>
<evidence type="ECO:0000256" key="6">
    <source>
        <dbReference type="SAM" id="SignalP"/>
    </source>
</evidence>
<evidence type="ECO:0000256" key="3">
    <source>
        <dbReference type="ARBA" id="ARBA00023157"/>
    </source>
</evidence>
<dbReference type="GO" id="GO:0005577">
    <property type="term" value="C:fibrinogen complex"/>
    <property type="evidence" value="ECO:0007669"/>
    <property type="project" value="TreeGrafter"/>
</dbReference>
<keyword evidence="4" id="KW-0325">Glycoprotein</keyword>
<keyword evidence="2" id="KW-0964">Secreted</keyword>
<evidence type="ECO:0000256" key="4">
    <source>
        <dbReference type="ARBA" id="ARBA00023180"/>
    </source>
</evidence>
<dbReference type="SMART" id="SM00186">
    <property type="entry name" value="FBG"/>
    <property type="match status" value="1"/>
</dbReference>
<proteinExistence type="predicted"/>
<dbReference type="GO" id="GO:0030674">
    <property type="term" value="F:protein-macromolecule adaptor activity"/>
    <property type="evidence" value="ECO:0007669"/>
    <property type="project" value="TreeGrafter"/>
</dbReference>
<organism evidence="8 9">
    <name type="scientific">Argiope bruennichi</name>
    <name type="common">Wasp spider</name>
    <name type="synonym">Aranea bruennichi</name>
    <dbReference type="NCBI Taxonomy" id="94029"/>
    <lineage>
        <taxon>Eukaryota</taxon>
        <taxon>Metazoa</taxon>
        <taxon>Ecdysozoa</taxon>
        <taxon>Arthropoda</taxon>
        <taxon>Chelicerata</taxon>
        <taxon>Arachnida</taxon>
        <taxon>Araneae</taxon>
        <taxon>Araneomorphae</taxon>
        <taxon>Entelegynae</taxon>
        <taxon>Araneoidea</taxon>
        <taxon>Araneidae</taxon>
        <taxon>Argiope</taxon>
    </lineage>
</organism>
<dbReference type="PROSITE" id="PS51406">
    <property type="entry name" value="FIBRINOGEN_C_2"/>
    <property type="match status" value="1"/>
</dbReference>
<evidence type="ECO:0000256" key="5">
    <source>
        <dbReference type="SAM" id="MobiDB-lite"/>
    </source>
</evidence>
<dbReference type="GO" id="GO:0005201">
    <property type="term" value="F:extracellular matrix structural constituent"/>
    <property type="evidence" value="ECO:0007669"/>
    <property type="project" value="TreeGrafter"/>
</dbReference>
<dbReference type="GO" id="GO:0034116">
    <property type="term" value="P:positive regulation of heterotypic cell-cell adhesion"/>
    <property type="evidence" value="ECO:0007669"/>
    <property type="project" value="TreeGrafter"/>
</dbReference>
<feature type="signal peptide" evidence="6">
    <location>
        <begin position="1"/>
        <end position="29"/>
    </location>
</feature>
<dbReference type="InterPro" id="IPR014716">
    <property type="entry name" value="Fibrinogen_a/b/g_C_1"/>
</dbReference>
<reference evidence="8" key="2">
    <citation type="submission" date="2020-06" db="EMBL/GenBank/DDBJ databases">
        <authorList>
            <person name="Sheffer M."/>
        </authorList>
    </citation>
    <scope>NUCLEOTIDE SEQUENCE</scope>
</reference>
<protein>
    <submittedName>
        <fullName evidence="8">Techylectin-5A like protein</fullName>
    </submittedName>
</protein>
<dbReference type="Pfam" id="PF00147">
    <property type="entry name" value="Fibrinogen_C"/>
    <property type="match status" value="1"/>
</dbReference>
<keyword evidence="6" id="KW-0732">Signal</keyword>
<dbReference type="PANTHER" id="PTHR47221:SF5">
    <property type="entry name" value="FIBRINOGEN C-TERMINAL DOMAIN-CONTAINING PROTEIN"/>
    <property type="match status" value="1"/>
</dbReference>
<dbReference type="InterPro" id="IPR036056">
    <property type="entry name" value="Fibrinogen-like_C"/>
</dbReference>
<evidence type="ECO:0000313" key="8">
    <source>
        <dbReference type="EMBL" id="KAF8787959.1"/>
    </source>
</evidence>
<gene>
    <name evidence="8" type="ORF">HNY73_009504</name>
</gene>
<feature type="domain" description="Fibrinogen C-terminal" evidence="7">
    <location>
        <begin position="106"/>
        <end position="247"/>
    </location>
</feature>
<evidence type="ECO:0000313" key="9">
    <source>
        <dbReference type="Proteomes" id="UP000807504"/>
    </source>
</evidence>
<dbReference type="Proteomes" id="UP000807504">
    <property type="component" value="Unassembled WGS sequence"/>
</dbReference>
<comment type="subcellular location">
    <subcellularLocation>
        <location evidence="1">Secreted</location>
    </subcellularLocation>
</comment>
<dbReference type="CDD" id="cd00087">
    <property type="entry name" value="FReD"/>
    <property type="match status" value="1"/>
</dbReference>
<dbReference type="NCBIfam" id="NF040941">
    <property type="entry name" value="GGGWT_bact"/>
    <property type="match status" value="1"/>
</dbReference>
<keyword evidence="3" id="KW-1015">Disulfide bond</keyword>
<sequence>MKIFDFPSLRKHLYIVGVILLLRTAVIHALEDEKTDCGEKEKALALLETAEDLLSKAKVFYPTCKGSSASNESDCGAKERSLAYIEISRNLLLEVKDHFPSCPKAQAKEHNANDCSEILAKGQTTSGVYKILLKGPFPINQPIDVFCDMDTEGGGWTVIQRRGDFPEQQDFNKDWETYRQGFGKLTEEFWLGNEYIYALTNQGEYEVRFDLVDDKGEHRYAVYDNFRIDDENSSYALHIRNYSGDAGKIEDLENNRVAPRKMNHTTVPSSPPETEEILPKLNRLEEDGG</sequence>
<dbReference type="EMBL" id="JABXBU010000015">
    <property type="protein sequence ID" value="KAF8787959.1"/>
    <property type="molecule type" value="Genomic_DNA"/>
</dbReference>
<evidence type="ECO:0000259" key="7">
    <source>
        <dbReference type="PROSITE" id="PS51406"/>
    </source>
</evidence>
<name>A0A8T0FEX0_ARGBR</name>
<dbReference type="SUPFAM" id="SSF56496">
    <property type="entry name" value="Fibrinogen C-terminal domain-like"/>
    <property type="match status" value="1"/>
</dbReference>
<dbReference type="InterPro" id="IPR037579">
    <property type="entry name" value="FIB_ANG-like"/>
</dbReference>
<dbReference type="AlphaFoldDB" id="A0A8T0FEX0"/>
<accession>A0A8T0FEX0</accession>
<dbReference type="PANTHER" id="PTHR47221">
    <property type="entry name" value="FIBRINOGEN ALPHA CHAIN"/>
    <property type="match status" value="1"/>
</dbReference>
<evidence type="ECO:0000256" key="2">
    <source>
        <dbReference type="ARBA" id="ARBA00022525"/>
    </source>
</evidence>
<dbReference type="Gene3D" id="3.90.215.10">
    <property type="entry name" value="Gamma Fibrinogen, chain A, domain 1"/>
    <property type="match status" value="1"/>
</dbReference>
<dbReference type="InterPro" id="IPR002181">
    <property type="entry name" value="Fibrinogen_a/b/g_C_dom"/>
</dbReference>
<evidence type="ECO:0000256" key="1">
    <source>
        <dbReference type="ARBA" id="ARBA00004613"/>
    </source>
</evidence>
<comment type="caution">
    <text evidence="8">The sequence shown here is derived from an EMBL/GenBank/DDBJ whole genome shotgun (WGS) entry which is preliminary data.</text>
</comment>